<evidence type="ECO:0000313" key="2">
    <source>
        <dbReference type="Proteomes" id="UP000515908"/>
    </source>
</evidence>
<organism evidence="1 2">
    <name type="scientific">Angomonas deanei</name>
    <dbReference type="NCBI Taxonomy" id="59799"/>
    <lineage>
        <taxon>Eukaryota</taxon>
        <taxon>Discoba</taxon>
        <taxon>Euglenozoa</taxon>
        <taxon>Kinetoplastea</taxon>
        <taxon>Metakinetoplastina</taxon>
        <taxon>Trypanosomatida</taxon>
        <taxon>Trypanosomatidae</taxon>
        <taxon>Strigomonadinae</taxon>
        <taxon>Angomonas</taxon>
    </lineage>
</organism>
<dbReference type="VEuPathDB" id="TriTrypDB:ADEAN_000383300"/>
<reference evidence="1 2" key="1">
    <citation type="submission" date="2020-08" db="EMBL/GenBank/DDBJ databases">
        <authorList>
            <person name="Newling K."/>
            <person name="Davey J."/>
            <person name="Forrester S."/>
        </authorList>
    </citation>
    <scope>NUCLEOTIDE SEQUENCE [LARGE SCALE GENOMIC DNA]</scope>
    <source>
        <strain evidence="2">Crithidia deanei Carvalho (ATCC PRA-265)</strain>
    </source>
</reference>
<evidence type="ECO:0008006" key="3">
    <source>
        <dbReference type="Google" id="ProtNLM"/>
    </source>
</evidence>
<dbReference type="EMBL" id="LR877150">
    <property type="protein sequence ID" value="CAD2216371.1"/>
    <property type="molecule type" value="Genomic_DNA"/>
</dbReference>
<dbReference type="Proteomes" id="UP000515908">
    <property type="component" value="Chromosome 06"/>
</dbReference>
<protein>
    <recommendedName>
        <fullName evidence="3">4'-phosphopantetheinyl transferase superfamily</fullName>
    </recommendedName>
</protein>
<name>A0A7G2CBB5_9TRYP</name>
<gene>
    <name evidence="1" type="ORF">ADEAN_000383300</name>
</gene>
<sequence length="237" mass="26096">MLSRLAASACIQMVNDVPTKVNFVGSREKAEKVHNVHISLSHEDELGACVGWKASTSSDGAVFAVDVADVTAVAHTAAKYPQFRARWLPQVKLTNERQQGSSPLGGPPLRSWWRSGCGQCGDELIRASHAIILAQHWSVRECCVKLQGIGGKSFDYSCVVPLLNSPYPTESFRPQFLFPHTVYAGVITGEEAHVMQKRELGCGIRIETALDWVYSRKLKCKKPMVVTVASCDRSRLL</sequence>
<dbReference type="OrthoDB" id="271890at2759"/>
<accession>A0A7G2CBB5</accession>
<evidence type="ECO:0000313" key="1">
    <source>
        <dbReference type="EMBL" id="CAD2216371.1"/>
    </source>
</evidence>
<proteinExistence type="predicted"/>
<keyword evidence="2" id="KW-1185">Reference proteome</keyword>
<dbReference type="AlphaFoldDB" id="A0A7G2CBB5"/>